<accession>A0A1F8GAZ3</accession>
<gene>
    <name evidence="2" type="ORF">A2918_02220</name>
</gene>
<dbReference type="EMBL" id="MGKI01000011">
    <property type="protein sequence ID" value="OGN22554.1"/>
    <property type="molecule type" value="Genomic_DNA"/>
</dbReference>
<comment type="caution">
    <text evidence="2">The sequence shown here is derived from an EMBL/GenBank/DDBJ whole genome shotgun (WGS) entry which is preliminary data.</text>
</comment>
<evidence type="ECO:0000256" key="1">
    <source>
        <dbReference type="SAM" id="MobiDB-lite"/>
    </source>
</evidence>
<evidence type="ECO:0008006" key="4">
    <source>
        <dbReference type="Google" id="ProtNLM"/>
    </source>
</evidence>
<feature type="region of interest" description="Disordered" evidence="1">
    <location>
        <begin position="38"/>
        <end position="57"/>
    </location>
</feature>
<proteinExistence type="predicted"/>
<reference evidence="2 3" key="1">
    <citation type="journal article" date="2016" name="Nat. Commun.">
        <title>Thousands of microbial genomes shed light on interconnected biogeochemical processes in an aquifer system.</title>
        <authorList>
            <person name="Anantharaman K."/>
            <person name="Brown C.T."/>
            <person name="Hug L.A."/>
            <person name="Sharon I."/>
            <person name="Castelle C.J."/>
            <person name="Probst A.J."/>
            <person name="Thomas B.C."/>
            <person name="Singh A."/>
            <person name="Wilkins M.J."/>
            <person name="Karaoz U."/>
            <person name="Brodie E.L."/>
            <person name="Williams K.H."/>
            <person name="Hubbard S.S."/>
            <person name="Banfield J.F."/>
        </authorList>
    </citation>
    <scope>NUCLEOTIDE SEQUENCE [LARGE SCALE GENOMIC DNA]</scope>
</reference>
<evidence type="ECO:0000313" key="3">
    <source>
        <dbReference type="Proteomes" id="UP000178227"/>
    </source>
</evidence>
<dbReference type="AlphaFoldDB" id="A0A1F8GAZ3"/>
<name>A0A1F8GAZ3_9BACT</name>
<protein>
    <recommendedName>
        <fullName evidence="4">NlpC/P60 domain-containing protein</fullName>
    </recommendedName>
</protein>
<dbReference type="STRING" id="1802694.A2918_02220"/>
<organism evidence="2 3">
    <name type="scientific">Candidatus Yanofskybacteria bacterium RIFCSPLOWO2_01_FULL_42_49</name>
    <dbReference type="NCBI Taxonomy" id="1802694"/>
    <lineage>
        <taxon>Bacteria</taxon>
        <taxon>Candidatus Yanofskyibacteriota</taxon>
    </lineage>
</organism>
<dbReference type="Proteomes" id="UP000178227">
    <property type="component" value="Unassembled WGS sequence"/>
</dbReference>
<sequence>MRLLLKKNYLTQIENSAKGENHLFRNFYVEKHPEVEISNASGKDKSKSHYGAGGEIEDSLENGRNSCAVMVSSILYSFNPLLEFTGKKHWIKYIHLTVVSTEKDLLENGWYEIKELKPGAVIIWEKKDGHDGEPHNHIGFFWSGQEAISNDSKGTGFPHKHHYTYNGTRKIEKIYWHPELE</sequence>
<evidence type="ECO:0000313" key="2">
    <source>
        <dbReference type="EMBL" id="OGN22554.1"/>
    </source>
</evidence>